<feature type="compositionally biased region" description="Acidic residues" evidence="1">
    <location>
        <begin position="96"/>
        <end position="106"/>
    </location>
</feature>
<dbReference type="EMBL" id="NHTK01004422">
    <property type="protein sequence ID" value="PPQ86793.1"/>
    <property type="molecule type" value="Genomic_DNA"/>
</dbReference>
<dbReference type="Proteomes" id="UP000284842">
    <property type="component" value="Unassembled WGS sequence"/>
</dbReference>
<reference evidence="2 3" key="1">
    <citation type="journal article" date="2018" name="Evol. Lett.">
        <title>Horizontal gene cluster transfer increased hallucinogenic mushroom diversity.</title>
        <authorList>
            <person name="Reynolds H.T."/>
            <person name="Vijayakumar V."/>
            <person name="Gluck-Thaler E."/>
            <person name="Korotkin H.B."/>
            <person name="Matheny P.B."/>
            <person name="Slot J.C."/>
        </authorList>
    </citation>
    <scope>NUCLEOTIDE SEQUENCE [LARGE SCALE GENOMIC DNA]</scope>
    <source>
        <strain evidence="2 3">2629</strain>
    </source>
</reference>
<dbReference type="InParanoid" id="A0A409X7M6"/>
<gene>
    <name evidence="2" type="ORF">CVT24_006044</name>
</gene>
<feature type="non-terminal residue" evidence="2">
    <location>
        <position position="123"/>
    </location>
</feature>
<feature type="region of interest" description="Disordered" evidence="1">
    <location>
        <begin position="46"/>
        <end position="123"/>
    </location>
</feature>
<evidence type="ECO:0000256" key="1">
    <source>
        <dbReference type="SAM" id="MobiDB-lite"/>
    </source>
</evidence>
<protein>
    <submittedName>
        <fullName evidence="2">Uncharacterized protein</fullName>
    </submittedName>
</protein>
<evidence type="ECO:0000313" key="2">
    <source>
        <dbReference type="EMBL" id="PPQ86793.1"/>
    </source>
</evidence>
<evidence type="ECO:0000313" key="3">
    <source>
        <dbReference type="Proteomes" id="UP000284842"/>
    </source>
</evidence>
<accession>A0A409X7M6</accession>
<comment type="caution">
    <text evidence="2">The sequence shown here is derived from an EMBL/GenBank/DDBJ whole genome shotgun (WGS) entry which is preliminary data.</text>
</comment>
<proteinExistence type="predicted"/>
<name>A0A409X7M6_9AGAR</name>
<feature type="compositionally biased region" description="Basic and acidic residues" evidence="1">
    <location>
        <begin position="77"/>
        <end position="86"/>
    </location>
</feature>
<dbReference type="AlphaFoldDB" id="A0A409X7M6"/>
<sequence length="123" mass="12937">MFSYDSDSDSDNDVACVFAVAGCDSDSDAGPPTSRYSNLFGSNSIAVSSSDDNTSIAETDSDAMPGLRTVTNTEVSESVRRDHSSADSDGASGVAEGDDEDDEDMWFSEVGSDAGEYDDEAWD</sequence>
<feature type="compositionally biased region" description="Polar residues" evidence="1">
    <location>
        <begin position="46"/>
        <end position="58"/>
    </location>
</feature>
<organism evidence="2 3">
    <name type="scientific">Panaeolus cyanescens</name>
    <dbReference type="NCBI Taxonomy" id="181874"/>
    <lineage>
        <taxon>Eukaryota</taxon>
        <taxon>Fungi</taxon>
        <taxon>Dikarya</taxon>
        <taxon>Basidiomycota</taxon>
        <taxon>Agaricomycotina</taxon>
        <taxon>Agaricomycetes</taxon>
        <taxon>Agaricomycetidae</taxon>
        <taxon>Agaricales</taxon>
        <taxon>Agaricineae</taxon>
        <taxon>Galeropsidaceae</taxon>
        <taxon>Panaeolus</taxon>
    </lineage>
</organism>
<keyword evidence="3" id="KW-1185">Reference proteome</keyword>